<dbReference type="Pfam" id="PF11845">
    <property type="entry name" value="Tll0287-like"/>
    <property type="match status" value="1"/>
</dbReference>
<dbReference type="InterPro" id="IPR036909">
    <property type="entry name" value="Cyt_c-like_dom_sf"/>
</dbReference>
<evidence type="ECO:0000313" key="7">
    <source>
        <dbReference type="EMBL" id="WOJ94741.1"/>
    </source>
</evidence>
<evidence type="ECO:0000256" key="5">
    <source>
        <dbReference type="SAM" id="SignalP"/>
    </source>
</evidence>
<dbReference type="InterPro" id="IPR021796">
    <property type="entry name" value="Tll0287-like_dom"/>
</dbReference>
<dbReference type="Proteomes" id="UP001626537">
    <property type="component" value="Chromosome"/>
</dbReference>
<keyword evidence="8" id="KW-1185">Reference proteome</keyword>
<sequence length="328" mass="35922">MKTSTLLAALLGLAITSSVSATQSDDPASLQASKNSLDQEQLAAGFRALESSCFSCHSPNAAMDNRIAPPMAAIKKHYINSNTSFEDFSRQLAAFVDNPTAENAKMPGAIRKFGVMPKMPLDSAVITQIAYYIYHSSLEAPEWFERHYQDEQRSNQRRGNTTLNTNADYLRHGKKIALSTKAELGSNLKQALNTGDTVSAIGFCQDNAIPISERMSQKLKASITRVSDRPRNPDNKADKTQMQYIVAAKKALAQGEQPKPLMQQIDDQMVGYYPIVTNAMCLQCHGTNAADISADTAAALDTEYPLDQARGYGLNELRGIFVVSMDKE</sequence>
<feature type="chain" id="PRO_5047392228" evidence="5">
    <location>
        <begin position="22"/>
        <end position="328"/>
    </location>
</feature>
<organism evidence="7 8">
    <name type="scientific">Congregibacter variabilis</name>
    <dbReference type="NCBI Taxonomy" id="3081200"/>
    <lineage>
        <taxon>Bacteria</taxon>
        <taxon>Pseudomonadati</taxon>
        <taxon>Pseudomonadota</taxon>
        <taxon>Gammaproteobacteria</taxon>
        <taxon>Cellvibrionales</taxon>
        <taxon>Halieaceae</taxon>
        <taxon>Congregibacter</taxon>
    </lineage>
</organism>
<evidence type="ECO:0000259" key="6">
    <source>
        <dbReference type="PROSITE" id="PS51007"/>
    </source>
</evidence>
<dbReference type="SUPFAM" id="SSF46626">
    <property type="entry name" value="Cytochrome c"/>
    <property type="match status" value="1"/>
</dbReference>
<dbReference type="PROSITE" id="PS51007">
    <property type="entry name" value="CYTC"/>
    <property type="match status" value="1"/>
</dbReference>
<dbReference type="RefSeq" id="WP_407349374.1">
    <property type="nucleotide sequence ID" value="NZ_CP136864.1"/>
</dbReference>
<protein>
    <submittedName>
        <fullName evidence="7">DUF3365 domain-containing protein</fullName>
    </submittedName>
</protein>
<keyword evidence="1 4" id="KW-0349">Heme</keyword>
<feature type="signal peptide" evidence="5">
    <location>
        <begin position="1"/>
        <end position="21"/>
    </location>
</feature>
<keyword evidence="5" id="KW-0732">Signal</keyword>
<accession>A0ABZ0I9H6</accession>
<keyword evidence="2 4" id="KW-0479">Metal-binding</keyword>
<evidence type="ECO:0000256" key="1">
    <source>
        <dbReference type="ARBA" id="ARBA00022617"/>
    </source>
</evidence>
<evidence type="ECO:0000313" key="8">
    <source>
        <dbReference type="Proteomes" id="UP001626537"/>
    </source>
</evidence>
<reference evidence="7 8" key="1">
    <citation type="submission" date="2023-10" db="EMBL/GenBank/DDBJ databases">
        <title>Two novel species belonging to the OM43/NOR5 clade.</title>
        <authorList>
            <person name="Park M."/>
        </authorList>
    </citation>
    <scope>NUCLEOTIDE SEQUENCE [LARGE SCALE GENOMIC DNA]</scope>
    <source>
        <strain evidence="7 8">IMCC43200</strain>
    </source>
</reference>
<dbReference type="InterPro" id="IPR009056">
    <property type="entry name" value="Cyt_c-like_dom"/>
</dbReference>
<dbReference type="Gene3D" id="1.10.760.10">
    <property type="entry name" value="Cytochrome c-like domain"/>
    <property type="match status" value="1"/>
</dbReference>
<evidence type="ECO:0000256" key="3">
    <source>
        <dbReference type="ARBA" id="ARBA00023004"/>
    </source>
</evidence>
<proteinExistence type="predicted"/>
<name>A0ABZ0I9H6_9GAMM</name>
<evidence type="ECO:0000256" key="2">
    <source>
        <dbReference type="ARBA" id="ARBA00022723"/>
    </source>
</evidence>
<dbReference type="EMBL" id="CP136864">
    <property type="protein sequence ID" value="WOJ94741.1"/>
    <property type="molecule type" value="Genomic_DNA"/>
</dbReference>
<gene>
    <name evidence="7" type="ORF">R0135_06135</name>
</gene>
<feature type="domain" description="Cytochrome c" evidence="6">
    <location>
        <begin position="40"/>
        <end position="133"/>
    </location>
</feature>
<evidence type="ECO:0000256" key="4">
    <source>
        <dbReference type="PROSITE-ProRule" id="PRU00433"/>
    </source>
</evidence>
<keyword evidence="3 4" id="KW-0408">Iron</keyword>